<protein>
    <recommendedName>
        <fullName evidence="3">Cyclophilin-like domain-containing protein</fullName>
    </recommendedName>
</protein>
<feature type="signal peptide" evidence="2">
    <location>
        <begin position="1"/>
        <end position="19"/>
    </location>
</feature>
<proteinExistence type="predicted"/>
<dbReference type="EMBL" id="JACHHK010000002">
    <property type="protein sequence ID" value="MBB5182613.1"/>
    <property type="molecule type" value="Genomic_DNA"/>
</dbReference>
<keyword evidence="5" id="KW-1185">Reference proteome</keyword>
<evidence type="ECO:0000259" key="3">
    <source>
        <dbReference type="Pfam" id="PF18050"/>
    </source>
</evidence>
<dbReference type="InterPro" id="IPR041183">
    <property type="entry name" value="Cyclophilin-like"/>
</dbReference>
<dbReference type="PROSITE" id="PS51257">
    <property type="entry name" value="PROKAR_LIPOPROTEIN"/>
    <property type="match status" value="1"/>
</dbReference>
<evidence type="ECO:0000313" key="4">
    <source>
        <dbReference type="EMBL" id="MBB5182613.1"/>
    </source>
</evidence>
<feature type="domain" description="Cyclophilin-like" evidence="3">
    <location>
        <begin position="86"/>
        <end position="193"/>
    </location>
</feature>
<dbReference type="SUPFAM" id="SSF50891">
    <property type="entry name" value="Cyclophilin-like"/>
    <property type="match status" value="1"/>
</dbReference>
<dbReference type="Pfam" id="PF18050">
    <property type="entry name" value="Cyclophil_like2"/>
    <property type="match status" value="1"/>
</dbReference>
<dbReference type="AlphaFoldDB" id="A0A7W8CY67"/>
<gene>
    <name evidence="4" type="ORF">HNQ47_000632</name>
</gene>
<evidence type="ECO:0000313" key="5">
    <source>
        <dbReference type="Proteomes" id="UP000539953"/>
    </source>
</evidence>
<evidence type="ECO:0000256" key="1">
    <source>
        <dbReference type="SAM" id="MobiDB-lite"/>
    </source>
</evidence>
<feature type="chain" id="PRO_5038490220" description="Cyclophilin-like domain-containing protein" evidence="2">
    <location>
        <begin position="20"/>
        <end position="196"/>
    </location>
</feature>
<evidence type="ECO:0000256" key="2">
    <source>
        <dbReference type="SAM" id="SignalP"/>
    </source>
</evidence>
<dbReference type="Gene3D" id="2.40.100.20">
    <property type="match status" value="1"/>
</dbReference>
<reference evidence="4 5" key="1">
    <citation type="submission" date="2020-08" db="EMBL/GenBank/DDBJ databases">
        <title>Genomic Encyclopedia of Type Strains, Phase IV (KMG-IV): sequencing the most valuable type-strain genomes for metagenomic binning, comparative biology and taxonomic classification.</title>
        <authorList>
            <person name="Goeker M."/>
        </authorList>
    </citation>
    <scope>NUCLEOTIDE SEQUENCE [LARGE SCALE GENOMIC DNA]</scope>
    <source>
        <strain evidence="4 5">DSM 25799</strain>
    </source>
</reference>
<sequence length="196" mass="21342">MRVKKAVAAAILISLILTACGSTTATSTTETAASEQTAIANEEDENMTETTKRVASDGAQMQTEDKTIATRIPPENGTKINIRFGDDAVITGVLNDSDTAKALIAKLPYTVHMSRYSHDFCGVTEELPYNEDEVHYGWLNGDIDYAIDAPYFTILFKDEDESEQFGYQVNIGVITSPLAEIDALNGSYDVTVELAE</sequence>
<accession>A0A7W8CY67</accession>
<name>A0A7W8CY67_9FIRM</name>
<feature type="compositionally biased region" description="Low complexity" evidence="1">
    <location>
        <begin position="30"/>
        <end position="40"/>
    </location>
</feature>
<keyword evidence="2" id="KW-0732">Signal</keyword>
<dbReference type="RefSeq" id="WP_221247961.1">
    <property type="nucleotide sequence ID" value="NZ_JACHHK010000002.1"/>
</dbReference>
<comment type="caution">
    <text evidence="4">The sequence shown here is derived from an EMBL/GenBank/DDBJ whole genome shotgun (WGS) entry which is preliminary data.</text>
</comment>
<dbReference type="Proteomes" id="UP000539953">
    <property type="component" value="Unassembled WGS sequence"/>
</dbReference>
<organism evidence="4 5">
    <name type="scientific">Catenisphaera adipataccumulans</name>
    <dbReference type="NCBI Taxonomy" id="700500"/>
    <lineage>
        <taxon>Bacteria</taxon>
        <taxon>Bacillati</taxon>
        <taxon>Bacillota</taxon>
        <taxon>Erysipelotrichia</taxon>
        <taxon>Erysipelotrichales</taxon>
        <taxon>Erysipelotrichaceae</taxon>
        <taxon>Catenisphaera</taxon>
    </lineage>
</organism>
<feature type="region of interest" description="Disordered" evidence="1">
    <location>
        <begin position="30"/>
        <end position="62"/>
    </location>
</feature>
<dbReference type="InterPro" id="IPR029000">
    <property type="entry name" value="Cyclophilin-like_dom_sf"/>
</dbReference>